<dbReference type="GO" id="GO:0005524">
    <property type="term" value="F:ATP binding"/>
    <property type="evidence" value="ECO:0007669"/>
    <property type="project" value="UniProtKB-KW"/>
</dbReference>
<dbReference type="EMBL" id="JAYMYS010000005">
    <property type="protein sequence ID" value="KAK7390888.1"/>
    <property type="molecule type" value="Genomic_DNA"/>
</dbReference>
<dbReference type="SUPFAM" id="SSF56112">
    <property type="entry name" value="Protein kinase-like (PK-like)"/>
    <property type="match status" value="1"/>
</dbReference>
<sequence length="175" mass="19754">MKIAIETASALAYLHASDIIHRDVQTQNILLTESFSVKVVDFGLSRLFPNDVTHVSTAPLGTPGYVDPEYHQCYQLTNKSDVYSFGVVLIELISSMPAIAMRRRRDEINLSNLAIKKIQQSAFSELVDPSLGFEFNSDSEVKRMMVSVAELAFQCLQRDKELRPSMDEVLKILRE</sequence>
<evidence type="ECO:0000259" key="3">
    <source>
        <dbReference type="PROSITE" id="PS50011"/>
    </source>
</evidence>
<gene>
    <name evidence="4" type="ORF">VNO78_19057</name>
</gene>
<comment type="caution">
    <text evidence="4">The sequence shown here is derived from an EMBL/GenBank/DDBJ whole genome shotgun (WGS) entry which is preliminary data.</text>
</comment>
<dbReference type="PANTHER" id="PTHR46008">
    <property type="entry name" value="LEAF RUST 10 DISEASE-RESISTANCE LOCUS RECEPTOR-LIKE PROTEIN KINASE-LIKE 1.4"/>
    <property type="match status" value="1"/>
</dbReference>
<dbReference type="GO" id="GO:0004672">
    <property type="term" value="F:protein kinase activity"/>
    <property type="evidence" value="ECO:0007669"/>
    <property type="project" value="InterPro"/>
</dbReference>
<keyword evidence="1" id="KW-0547">Nucleotide-binding</keyword>
<dbReference type="PROSITE" id="PS50011">
    <property type="entry name" value="PROTEIN_KINASE_DOM"/>
    <property type="match status" value="1"/>
</dbReference>
<evidence type="ECO:0000313" key="5">
    <source>
        <dbReference type="Proteomes" id="UP001386955"/>
    </source>
</evidence>
<keyword evidence="2" id="KW-0067">ATP-binding</keyword>
<evidence type="ECO:0000256" key="2">
    <source>
        <dbReference type="ARBA" id="ARBA00022840"/>
    </source>
</evidence>
<name>A0AAN9SB31_PSOTE</name>
<protein>
    <recommendedName>
        <fullName evidence="3">Protein kinase domain-containing protein</fullName>
    </recommendedName>
</protein>
<organism evidence="4 5">
    <name type="scientific">Psophocarpus tetragonolobus</name>
    <name type="common">Winged bean</name>
    <name type="synonym">Dolichos tetragonolobus</name>
    <dbReference type="NCBI Taxonomy" id="3891"/>
    <lineage>
        <taxon>Eukaryota</taxon>
        <taxon>Viridiplantae</taxon>
        <taxon>Streptophyta</taxon>
        <taxon>Embryophyta</taxon>
        <taxon>Tracheophyta</taxon>
        <taxon>Spermatophyta</taxon>
        <taxon>Magnoliopsida</taxon>
        <taxon>eudicotyledons</taxon>
        <taxon>Gunneridae</taxon>
        <taxon>Pentapetalae</taxon>
        <taxon>rosids</taxon>
        <taxon>fabids</taxon>
        <taxon>Fabales</taxon>
        <taxon>Fabaceae</taxon>
        <taxon>Papilionoideae</taxon>
        <taxon>50 kb inversion clade</taxon>
        <taxon>NPAAA clade</taxon>
        <taxon>indigoferoid/millettioid clade</taxon>
        <taxon>Phaseoleae</taxon>
        <taxon>Psophocarpus</taxon>
    </lineage>
</organism>
<dbReference type="Gene3D" id="1.10.510.10">
    <property type="entry name" value="Transferase(Phosphotransferase) domain 1"/>
    <property type="match status" value="1"/>
</dbReference>
<dbReference type="PANTHER" id="PTHR46008:SF50">
    <property type="entry name" value="WALL ASSOCIATED KINASE-LIKE PROTEIN"/>
    <property type="match status" value="1"/>
</dbReference>
<accession>A0AAN9SB31</accession>
<keyword evidence="5" id="KW-1185">Reference proteome</keyword>
<reference evidence="4 5" key="1">
    <citation type="submission" date="2024-01" db="EMBL/GenBank/DDBJ databases">
        <title>The genomes of 5 underutilized Papilionoideae crops provide insights into root nodulation and disease resistanc.</title>
        <authorList>
            <person name="Jiang F."/>
        </authorList>
    </citation>
    <scope>NUCLEOTIDE SEQUENCE [LARGE SCALE GENOMIC DNA]</scope>
    <source>
        <strain evidence="4">DUOXIRENSHENG_FW03</strain>
        <tissue evidence="4">Leaves</tissue>
    </source>
</reference>
<feature type="domain" description="Protein kinase" evidence="3">
    <location>
        <begin position="1"/>
        <end position="175"/>
    </location>
</feature>
<dbReference type="InterPro" id="IPR011009">
    <property type="entry name" value="Kinase-like_dom_sf"/>
</dbReference>
<dbReference type="Proteomes" id="UP001386955">
    <property type="component" value="Unassembled WGS sequence"/>
</dbReference>
<dbReference type="SMART" id="SM00220">
    <property type="entry name" value="S_TKc"/>
    <property type="match status" value="1"/>
</dbReference>
<dbReference type="InterPro" id="IPR000719">
    <property type="entry name" value="Prot_kinase_dom"/>
</dbReference>
<evidence type="ECO:0000256" key="1">
    <source>
        <dbReference type="ARBA" id="ARBA00022741"/>
    </source>
</evidence>
<evidence type="ECO:0000313" key="4">
    <source>
        <dbReference type="EMBL" id="KAK7390888.1"/>
    </source>
</evidence>
<dbReference type="AlphaFoldDB" id="A0AAN9SB31"/>
<dbReference type="Pfam" id="PF00069">
    <property type="entry name" value="Pkinase"/>
    <property type="match status" value="1"/>
</dbReference>
<proteinExistence type="predicted"/>